<dbReference type="AlphaFoldDB" id="A0A1H0VF77"/>
<dbReference type="Pfam" id="PF14907">
    <property type="entry name" value="NTP_transf_5"/>
    <property type="match status" value="1"/>
</dbReference>
<sequence length="392" mass="46675">MKVLDRNLQLEISNLPKELVTILELIRGEKSLSTGIDMTKWDEFLELSLHHRVYPILFTKLKNLENYPELNTTIQSLTQNYRRNTFIMLHLCGEMEAVAKLFSEEKICPLFLKGPVLAADLYGDISLRTSGDLDILVPFEQLNQAESLLLSQGYEKDEYIESVLDDWKWRHHHFTYFHPTKGVKLEIHWRLNPAPGKEPSFEELWQRKRQSSITSFPVYFLGKEDLFFFLATHGARHGWSRLRWLLDIHQLVEKELNWKFLYHLLEKYQCVQIGGQSLILASNLFHTKLAKEMEQLLKGRRPKRLAQEAIFYLEQMINLHTEPVPRETASYHSRHLYSLMSFQQKCWYWLSVCHPYYTDVETLPLPKKLHFLYYPLRPFLWLWRRSRGHAMP</sequence>
<dbReference type="InterPro" id="IPR043519">
    <property type="entry name" value="NT_sf"/>
</dbReference>
<evidence type="ECO:0000313" key="1">
    <source>
        <dbReference type="EMBL" id="SDP77014.1"/>
    </source>
</evidence>
<dbReference type="Proteomes" id="UP000199159">
    <property type="component" value="Unassembled WGS sequence"/>
</dbReference>
<dbReference type="Gene3D" id="3.30.460.40">
    <property type="match status" value="1"/>
</dbReference>
<gene>
    <name evidence="1" type="ORF">SAMN05216565_106251</name>
</gene>
<organism evidence="1 2">
    <name type="scientific">Litchfieldia salsa</name>
    <dbReference type="NCBI Taxonomy" id="930152"/>
    <lineage>
        <taxon>Bacteria</taxon>
        <taxon>Bacillati</taxon>
        <taxon>Bacillota</taxon>
        <taxon>Bacilli</taxon>
        <taxon>Bacillales</taxon>
        <taxon>Bacillaceae</taxon>
        <taxon>Litchfieldia</taxon>
    </lineage>
</organism>
<accession>A0A1H0VF77</accession>
<keyword evidence="1" id="KW-0808">Transferase</keyword>
<name>A0A1H0VF77_9BACI</name>
<dbReference type="InterPro" id="IPR039498">
    <property type="entry name" value="NTP_transf_5"/>
</dbReference>
<dbReference type="EMBL" id="FNJU01000006">
    <property type="protein sequence ID" value="SDP77014.1"/>
    <property type="molecule type" value="Genomic_DNA"/>
</dbReference>
<protein>
    <submittedName>
        <fullName evidence="1">Uncharacterized nucleotidyltransferase</fullName>
    </submittedName>
</protein>
<evidence type="ECO:0000313" key="2">
    <source>
        <dbReference type="Proteomes" id="UP000199159"/>
    </source>
</evidence>
<reference evidence="2" key="1">
    <citation type="submission" date="2016-10" db="EMBL/GenBank/DDBJ databases">
        <authorList>
            <person name="Varghese N."/>
            <person name="Submissions S."/>
        </authorList>
    </citation>
    <scope>NUCLEOTIDE SEQUENCE [LARGE SCALE GENOMIC DNA]</scope>
    <source>
        <strain evidence="2">IBRC-M10078</strain>
    </source>
</reference>
<dbReference type="GO" id="GO:0016740">
    <property type="term" value="F:transferase activity"/>
    <property type="evidence" value="ECO:0007669"/>
    <property type="project" value="UniProtKB-KW"/>
</dbReference>
<dbReference type="SUPFAM" id="SSF81301">
    <property type="entry name" value="Nucleotidyltransferase"/>
    <property type="match status" value="1"/>
</dbReference>
<proteinExistence type="predicted"/>
<keyword evidence="2" id="KW-1185">Reference proteome</keyword>
<dbReference type="STRING" id="930152.SAMN05216565_106251"/>